<dbReference type="Pfam" id="PF00440">
    <property type="entry name" value="TetR_N"/>
    <property type="match status" value="1"/>
</dbReference>
<organism evidence="5 6">
    <name type="scientific">Streptomyces thioluteus</name>
    <dbReference type="NCBI Taxonomy" id="66431"/>
    <lineage>
        <taxon>Bacteria</taxon>
        <taxon>Bacillati</taxon>
        <taxon>Actinomycetota</taxon>
        <taxon>Actinomycetes</taxon>
        <taxon>Kitasatosporales</taxon>
        <taxon>Streptomycetaceae</taxon>
        <taxon>Streptomyces</taxon>
    </lineage>
</organism>
<feature type="region of interest" description="Disordered" evidence="3">
    <location>
        <begin position="115"/>
        <end position="162"/>
    </location>
</feature>
<keyword evidence="1 2" id="KW-0238">DNA-binding</keyword>
<keyword evidence="6" id="KW-1185">Reference proteome</keyword>
<evidence type="ECO:0000259" key="4">
    <source>
        <dbReference type="PROSITE" id="PS50977"/>
    </source>
</evidence>
<proteinExistence type="predicted"/>
<dbReference type="PROSITE" id="PS50977">
    <property type="entry name" value="HTH_TETR_2"/>
    <property type="match status" value="1"/>
</dbReference>
<gene>
    <name evidence="5" type="ORF">GCM10020221_11610</name>
</gene>
<accession>A0ABP6J1H2</accession>
<dbReference type="PANTHER" id="PTHR30055:SF148">
    <property type="entry name" value="TETR-FAMILY TRANSCRIPTIONAL REGULATOR"/>
    <property type="match status" value="1"/>
</dbReference>
<dbReference type="RefSeq" id="WP_344961229.1">
    <property type="nucleotide sequence ID" value="NZ_BAAAXZ010000042.1"/>
</dbReference>
<evidence type="ECO:0000256" key="3">
    <source>
        <dbReference type="SAM" id="MobiDB-lite"/>
    </source>
</evidence>
<dbReference type="InterPro" id="IPR001647">
    <property type="entry name" value="HTH_TetR"/>
</dbReference>
<evidence type="ECO:0000313" key="6">
    <source>
        <dbReference type="Proteomes" id="UP001501102"/>
    </source>
</evidence>
<evidence type="ECO:0000256" key="2">
    <source>
        <dbReference type="PROSITE-ProRule" id="PRU00335"/>
    </source>
</evidence>
<dbReference type="InterPro" id="IPR050109">
    <property type="entry name" value="HTH-type_TetR-like_transc_reg"/>
</dbReference>
<name>A0ABP6J1H2_STRTU</name>
<dbReference type="SUPFAM" id="SSF46689">
    <property type="entry name" value="Homeodomain-like"/>
    <property type="match status" value="1"/>
</dbReference>
<dbReference type="Gene3D" id="1.10.357.10">
    <property type="entry name" value="Tetracycline Repressor, domain 2"/>
    <property type="match status" value="1"/>
</dbReference>
<protein>
    <recommendedName>
        <fullName evidence="4">HTH tetR-type domain-containing protein</fullName>
    </recommendedName>
</protein>
<reference evidence="6" key="1">
    <citation type="journal article" date="2019" name="Int. J. Syst. Evol. Microbiol.">
        <title>The Global Catalogue of Microorganisms (GCM) 10K type strain sequencing project: providing services to taxonomists for standard genome sequencing and annotation.</title>
        <authorList>
            <consortium name="The Broad Institute Genomics Platform"/>
            <consortium name="The Broad Institute Genome Sequencing Center for Infectious Disease"/>
            <person name="Wu L."/>
            <person name="Ma J."/>
        </authorList>
    </citation>
    <scope>NUCLEOTIDE SEQUENCE [LARGE SCALE GENOMIC DNA]</scope>
    <source>
        <strain evidence="6">JCM 4087</strain>
    </source>
</reference>
<dbReference type="PRINTS" id="PR00455">
    <property type="entry name" value="HTHTETR"/>
</dbReference>
<evidence type="ECO:0000256" key="1">
    <source>
        <dbReference type="ARBA" id="ARBA00023125"/>
    </source>
</evidence>
<dbReference type="EMBL" id="BAAAXZ010000042">
    <property type="protein sequence ID" value="GAA2917177.1"/>
    <property type="molecule type" value="Genomic_DNA"/>
</dbReference>
<feature type="compositionally biased region" description="Low complexity" evidence="3">
    <location>
        <begin position="126"/>
        <end position="162"/>
    </location>
</feature>
<feature type="domain" description="HTH tetR-type" evidence="4">
    <location>
        <begin position="21"/>
        <end position="81"/>
    </location>
</feature>
<feature type="DNA-binding region" description="H-T-H motif" evidence="2">
    <location>
        <begin position="44"/>
        <end position="63"/>
    </location>
</feature>
<dbReference type="Proteomes" id="UP001501102">
    <property type="component" value="Unassembled WGS sequence"/>
</dbReference>
<comment type="caution">
    <text evidence="5">The sequence shown here is derived from an EMBL/GenBank/DDBJ whole genome shotgun (WGS) entry which is preliminary data.</text>
</comment>
<sequence>MGTKRTLTRIGDDSGFSMRDLEARRRILSVTHQMLVTQGYMRMTIGGVATNAGVGKATIYRTWPNKPALVLEALRDRLPEVPTADLGDSRAEMLATASTLASLFGLSEVRSALPGLMPTPPAPPISSAVSRTSSSESAKISPRGASSGRSSGASFRRTQTFP</sequence>
<dbReference type="PANTHER" id="PTHR30055">
    <property type="entry name" value="HTH-TYPE TRANSCRIPTIONAL REGULATOR RUTR"/>
    <property type="match status" value="1"/>
</dbReference>
<evidence type="ECO:0000313" key="5">
    <source>
        <dbReference type="EMBL" id="GAA2917177.1"/>
    </source>
</evidence>
<dbReference type="InterPro" id="IPR009057">
    <property type="entry name" value="Homeodomain-like_sf"/>
</dbReference>